<dbReference type="PANTHER" id="PTHR13028:SF0">
    <property type="entry name" value="RRNA-PROCESSING PROTEIN EBP2-RELATED"/>
    <property type="match status" value="1"/>
</dbReference>
<keyword evidence="3" id="KW-0690">Ribosome biogenesis</keyword>
<dbReference type="GO" id="GO:0030687">
    <property type="term" value="C:preribosome, large subunit precursor"/>
    <property type="evidence" value="ECO:0007669"/>
    <property type="project" value="TreeGrafter"/>
</dbReference>
<dbReference type="GO" id="GO:0005730">
    <property type="term" value="C:nucleolus"/>
    <property type="evidence" value="ECO:0007669"/>
    <property type="project" value="UniProtKB-SubCell"/>
</dbReference>
<dbReference type="AlphaFoldDB" id="A0AAV1D5C2"/>
<evidence type="ECO:0000256" key="5">
    <source>
        <dbReference type="ARBA" id="ARBA00023242"/>
    </source>
</evidence>
<keyword evidence="5" id="KW-0539">Nucleus</keyword>
<feature type="region of interest" description="Disordered" evidence="6">
    <location>
        <begin position="52"/>
        <end position="93"/>
    </location>
</feature>
<dbReference type="Proteomes" id="UP001161247">
    <property type="component" value="Chromosome 4"/>
</dbReference>
<organism evidence="7 8">
    <name type="scientific">Oldenlandia corymbosa var. corymbosa</name>
    <dbReference type="NCBI Taxonomy" id="529605"/>
    <lineage>
        <taxon>Eukaryota</taxon>
        <taxon>Viridiplantae</taxon>
        <taxon>Streptophyta</taxon>
        <taxon>Embryophyta</taxon>
        <taxon>Tracheophyta</taxon>
        <taxon>Spermatophyta</taxon>
        <taxon>Magnoliopsida</taxon>
        <taxon>eudicotyledons</taxon>
        <taxon>Gunneridae</taxon>
        <taxon>Pentapetalae</taxon>
        <taxon>asterids</taxon>
        <taxon>lamiids</taxon>
        <taxon>Gentianales</taxon>
        <taxon>Rubiaceae</taxon>
        <taxon>Rubioideae</taxon>
        <taxon>Spermacoceae</taxon>
        <taxon>Hedyotis-Oldenlandia complex</taxon>
        <taxon>Oldenlandia</taxon>
    </lineage>
</organism>
<feature type="compositionally biased region" description="Polar residues" evidence="6">
    <location>
        <begin position="330"/>
        <end position="352"/>
    </location>
</feature>
<evidence type="ECO:0000256" key="6">
    <source>
        <dbReference type="SAM" id="MobiDB-lite"/>
    </source>
</evidence>
<feature type="compositionally biased region" description="Basic and acidic residues" evidence="6">
    <location>
        <begin position="258"/>
        <end position="276"/>
    </location>
</feature>
<dbReference type="GO" id="GO:0042273">
    <property type="term" value="P:ribosomal large subunit biogenesis"/>
    <property type="evidence" value="ECO:0007669"/>
    <property type="project" value="TreeGrafter"/>
</dbReference>
<name>A0AAV1D5C2_OLDCO</name>
<evidence type="ECO:0000256" key="4">
    <source>
        <dbReference type="ARBA" id="ARBA00023054"/>
    </source>
</evidence>
<evidence type="ECO:0000313" key="8">
    <source>
        <dbReference type="Proteomes" id="UP001161247"/>
    </source>
</evidence>
<dbReference type="Pfam" id="PF05890">
    <property type="entry name" value="Ebp2"/>
    <property type="match status" value="1"/>
</dbReference>
<feature type="region of interest" description="Disordered" evidence="6">
    <location>
        <begin position="230"/>
        <end position="352"/>
    </location>
</feature>
<keyword evidence="8" id="KW-1185">Reference proteome</keyword>
<comment type="similarity">
    <text evidence="2">Belongs to the EBP2 family.</text>
</comment>
<protein>
    <submittedName>
        <fullName evidence="7">OLC1v1001371C2</fullName>
    </submittedName>
</protein>
<comment type="subcellular location">
    <subcellularLocation>
        <location evidence="1">Nucleus</location>
        <location evidence="1">Nucleolus</location>
    </subcellularLocation>
</comment>
<dbReference type="InterPro" id="IPR008610">
    <property type="entry name" value="Ebp2"/>
</dbReference>
<sequence length="352" mass="39890">MVQLGEASSCSIVHKVIVDCALYSGTDQVYKLLQGGESSNLCKERAQLSFVKSPPESSKGEVVNMSSRDEFHDEMEDSEVEVSESELESEEDEDVKLAEPSKTAVYNREGLLVKLEDFRWPESVEWIHKLSVDIDREQEVDVNDDLTRELAFYTQALEGTRQAIPKLQSMGVPCLRPSDYYAEMVKSDTHMEKVKSRLLAEKRKIEESEERRKARENKKIAKEVQAQTLKERVKQKKQEIESVKKWRKQRQRGGFADNGKDGELDFAFEDGKSFERSKKKQPGVSPGDRSGGKAGKSFGKGNKGSDKNKKGRDLRNSKFGFGGKKGLKKQNTSETTSDLRGFNNFSGQKRKR</sequence>
<reference evidence="7" key="1">
    <citation type="submission" date="2023-03" db="EMBL/GenBank/DDBJ databases">
        <authorList>
            <person name="Julca I."/>
        </authorList>
    </citation>
    <scope>NUCLEOTIDE SEQUENCE</scope>
</reference>
<evidence type="ECO:0000256" key="2">
    <source>
        <dbReference type="ARBA" id="ARBA00007336"/>
    </source>
</evidence>
<feature type="compositionally biased region" description="Acidic residues" evidence="6">
    <location>
        <begin position="72"/>
        <end position="93"/>
    </location>
</feature>
<gene>
    <name evidence="7" type="ORF">OLC1_LOCUS12216</name>
</gene>
<feature type="compositionally biased region" description="Basic and acidic residues" evidence="6">
    <location>
        <begin position="230"/>
        <end position="244"/>
    </location>
</feature>
<dbReference type="GO" id="GO:0034399">
    <property type="term" value="C:nuclear periphery"/>
    <property type="evidence" value="ECO:0007669"/>
    <property type="project" value="TreeGrafter"/>
</dbReference>
<keyword evidence="4" id="KW-0175">Coiled coil</keyword>
<proteinExistence type="inferred from homology"/>
<feature type="compositionally biased region" description="Basic and acidic residues" evidence="6">
    <location>
        <begin position="303"/>
        <end position="316"/>
    </location>
</feature>
<accession>A0AAV1D5C2</accession>
<dbReference type="EMBL" id="OX459121">
    <property type="protein sequence ID" value="CAI9102967.1"/>
    <property type="molecule type" value="Genomic_DNA"/>
</dbReference>
<evidence type="ECO:0000256" key="3">
    <source>
        <dbReference type="ARBA" id="ARBA00022517"/>
    </source>
</evidence>
<evidence type="ECO:0000313" key="7">
    <source>
        <dbReference type="EMBL" id="CAI9102967.1"/>
    </source>
</evidence>
<dbReference type="PANTHER" id="PTHR13028">
    <property type="entry name" value="RRNA PROCESSING PROTEIN EBNA1-BINDING PROTEIN-RELATED"/>
    <property type="match status" value="1"/>
</dbReference>
<dbReference type="GO" id="GO:0006364">
    <property type="term" value="P:rRNA processing"/>
    <property type="evidence" value="ECO:0007669"/>
    <property type="project" value="TreeGrafter"/>
</dbReference>
<evidence type="ECO:0000256" key="1">
    <source>
        <dbReference type="ARBA" id="ARBA00004604"/>
    </source>
</evidence>